<evidence type="ECO:0000313" key="8">
    <source>
        <dbReference type="Proteomes" id="UP000316476"/>
    </source>
</evidence>
<evidence type="ECO:0000259" key="6">
    <source>
        <dbReference type="SMART" id="SM00507"/>
    </source>
</evidence>
<dbReference type="SMART" id="SM00507">
    <property type="entry name" value="HNHc"/>
    <property type="match status" value="1"/>
</dbReference>
<evidence type="ECO:0000313" key="7">
    <source>
        <dbReference type="EMBL" id="TWU67291.1"/>
    </source>
</evidence>
<dbReference type="GO" id="GO:0016787">
    <property type="term" value="F:hydrolase activity"/>
    <property type="evidence" value="ECO:0007669"/>
    <property type="project" value="UniProtKB-KW"/>
</dbReference>
<gene>
    <name evidence="7" type="ORF">V7x_28650</name>
</gene>
<feature type="domain" description="HNH nuclease" evidence="6">
    <location>
        <begin position="31"/>
        <end position="87"/>
    </location>
</feature>
<reference evidence="7 8" key="1">
    <citation type="submission" date="2019-02" db="EMBL/GenBank/DDBJ databases">
        <title>Deep-cultivation of Planctomycetes and their phenomic and genomic characterization uncovers novel biology.</title>
        <authorList>
            <person name="Wiegand S."/>
            <person name="Jogler M."/>
            <person name="Boedeker C."/>
            <person name="Pinto D."/>
            <person name="Vollmers J."/>
            <person name="Rivas-Marin E."/>
            <person name="Kohn T."/>
            <person name="Peeters S.H."/>
            <person name="Heuer A."/>
            <person name="Rast P."/>
            <person name="Oberbeckmann S."/>
            <person name="Bunk B."/>
            <person name="Jeske O."/>
            <person name="Meyerdierks A."/>
            <person name="Storesund J.E."/>
            <person name="Kallscheuer N."/>
            <person name="Luecker S."/>
            <person name="Lage O.M."/>
            <person name="Pohl T."/>
            <person name="Merkel B.J."/>
            <person name="Hornburger P."/>
            <person name="Mueller R.-W."/>
            <person name="Bruemmer F."/>
            <person name="Labrenz M."/>
            <person name="Spormann A.M."/>
            <person name="Op Den Camp H."/>
            <person name="Overmann J."/>
            <person name="Amann R."/>
            <person name="Jetten M.S.M."/>
            <person name="Mascher T."/>
            <person name="Medema M.H."/>
            <person name="Devos D.P."/>
            <person name="Kaster A.-K."/>
            <person name="Ovreas L."/>
            <person name="Rohde M."/>
            <person name="Galperin M.Y."/>
            <person name="Jogler C."/>
        </authorList>
    </citation>
    <scope>NUCLEOTIDE SEQUENCE [LARGE SCALE GENOMIC DNA]</scope>
    <source>
        <strain evidence="7 8">V7</strain>
    </source>
</reference>
<evidence type="ECO:0000256" key="3">
    <source>
        <dbReference type="ARBA" id="ARBA00038412"/>
    </source>
</evidence>
<keyword evidence="2" id="KW-0378">Hydrolase</keyword>
<comment type="similarity">
    <text evidence="3">Belongs to the HNH nuclease family.</text>
</comment>
<dbReference type="InterPro" id="IPR002711">
    <property type="entry name" value="HNH"/>
</dbReference>
<evidence type="ECO:0000256" key="2">
    <source>
        <dbReference type="ARBA" id="ARBA00022801"/>
    </source>
</evidence>
<dbReference type="InterPro" id="IPR003615">
    <property type="entry name" value="HNH_nuc"/>
</dbReference>
<dbReference type="PANTHER" id="PTHR41286">
    <property type="entry name" value="HNH NUCLEASE YAJD-RELATED"/>
    <property type="match status" value="1"/>
</dbReference>
<evidence type="ECO:0000256" key="1">
    <source>
        <dbReference type="ARBA" id="ARBA00022722"/>
    </source>
</evidence>
<dbReference type="PANTHER" id="PTHR41286:SF1">
    <property type="entry name" value="HNH NUCLEASE YAJD-RELATED"/>
    <property type="match status" value="1"/>
</dbReference>
<accession>A0A5C6FXS3</accession>
<dbReference type="GO" id="GO:0005829">
    <property type="term" value="C:cytosol"/>
    <property type="evidence" value="ECO:0007669"/>
    <property type="project" value="TreeGrafter"/>
</dbReference>
<dbReference type="EMBL" id="SJPZ01000001">
    <property type="protein sequence ID" value="TWU67291.1"/>
    <property type="molecule type" value="Genomic_DNA"/>
</dbReference>
<keyword evidence="1" id="KW-0540">Nuclease</keyword>
<feature type="region of interest" description="Disordered" evidence="5">
    <location>
        <begin position="1"/>
        <end position="26"/>
    </location>
</feature>
<evidence type="ECO:0000256" key="5">
    <source>
        <dbReference type="SAM" id="MobiDB-lite"/>
    </source>
</evidence>
<dbReference type="GO" id="GO:0004519">
    <property type="term" value="F:endonuclease activity"/>
    <property type="evidence" value="ECO:0007669"/>
    <property type="project" value="UniProtKB-KW"/>
</dbReference>
<dbReference type="AlphaFoldDB" id="A0A5C6FXS3"/>
<comment type="caution">
    <text evidence="7">The sequence shown here is derived from an EMBL/GenBank/DDBJ whole genome shotgun (WGS) entry which is preliminary data.</text>
</comment>
<dbReference type="GO" id="GO:0003676">
    <property type="term" value="F:nucleic acid binding"/>
    <property type="evidence" value="ECO:0007669"/>
    <property type="project" value="InterPro"/>
</dbReference>
<dbReference type="CDD" id="cd00085">
    <property type="entry name" value="HNHc"/>
    <property type="match status" value="1"/>
</dbReference>
<proteinExistence type="inferred from homology"/>
<dbReference type="Proteomes" id="UP000316476">
    <property type="component" value="Unassembled WGS sequence"/>
</dbReference>
<sequence>MKNPAGRFGRRFDANRPSAARRGYGRRWQRIRQRKLKANPLCQHCLADGRGPVPANEVDHIIPSQGIDDPNHWDEDNLQSLCKPCHSRKTLSDMRAGLTR</sequence>
<dbReference type="GO" id="GO:0008270">
    <property type="term" value="F:zinc ion binding"/>
    <property type="evidence" value="ECO:0007669"/>
    <property type="project" value="InterPro"/>
</dbReference>
<organism evidence="7 8">
    <name type="scientific">Crateriforma conspicua</name>
    <dbReference type="NCBI Taxonomy" id="2527996"/>
    <lineage>
        <taxon>Bacteria</taxon>
        <taxon>Pseudomonadati</taxon>
        <taxon>Planctomycetota</taxon>
        <taxon>Planctomycetia</taxon>
        <taxon>Planctomycetales</taxon>
        <taxon>Planctomycetaceae</taxon>
        <taxon>Crateriforma</taxon>
    </lineage>
</organism>
<protein>
    <recommendedName>
        <fullName evidence="4">Putative HNH nuclease YajD</fullName>
    </recommendedName>
</protein>
<evidence type="ECO:0000256" key="4">
    <source>
        <dbReference type="ARBA" id="ARBA00040194"/>
    </source>
</evidence>
<dbReference type="Gene3D" id="1.10.30.50">
    <property type="match status" value="1"/>
</dbReference>
<keyword evidence="7" id="KW-0255">Endonuclease</keyword>
<dbReference type="Pfam" id="PF01844">
    <property type="entry name" value="HNH"/>
    <property type="match status" value="1"/>
</dbReference>
<name>A0A5C6FXS3_9PLAN</name>